<dbReference type="RefSeq" id="WP_172318520.1">
    <property type="nucleotide sequence ID" value="NZ_WOEY01000171.1"/>
</dbReference>
<accession>A0ABX2C6I7</accession>
<evidence type="ECO:0000313" key="1">
    <source>
        <dbReference type="EMBL" id="NPT47695.1"/>
    </source>
</evidence>
<proteinExistence type="predicted"/>
<comment type="caution">
    <text evidence="1">The sequence shown here is derived from an EMBL/GenBank/DDBJ whole genome shotgun (WGS) entry which is preliminary data.</text>
</comment>
<gene>
    <name evidence="1" type="ORF">GNZ12_41675</name>
</gene>
<sequence length="78" mass="8937">MIEDITHRGEPVEYEVFFRLRRAGASALRLVIESAYVRDTSKARAGIPRNRRSIVRFRVMAAKILGGEPIRDPNLSHF</sequence>
<keyword evidence="2" id="KW-1185">Reference proteome</keyword>
<dbReference type="EMBL" id="WOEY01000171">
    <property type="protein sequence ID" value="NPT47695.1"/>
    <property type="molecule type" value="Genomic_DNA"/>
</dbReference>
<protein>
    <submittedName>
        <fullName evidence="1">Uncharacterized protein</fullName>
    </submittedName>
</protein>
<dbReference type="Proteomes" id="UP000652198">
    <property type="component" value="Unassembled WGS sequence"/>
</dbReference>
<evidence type="ECO:0000313" key="2">
    <source>
        <dbReference type="Proteomes" id="UP000652198"/>
    </source>
</evidence>
<name>A0ABX2C6I7_9BURK</name>
<reference evidence="1 2" key="1">
    <citation type="submission" date="2019-11" db="EMBL/GenBank/DDBJ databases">
        <title>Metabolism of dissolved organic matter in forest soils.</title>
        <authorList>
            <person name="Cyle K.T."/>
            <person name="Wilhelm R.C."/>
            <person name="Martinez C.E."/>
        </authorList>
    </citation>
    <scope>NUCLEOTIDE SEQUENCE [LARGE SCALE GENOMIC DNA]</scope>
    <source>
        <strain evidence="1 2">1N</strain>
    </source>
</reference>
<organism evidence="1 2">
    <name type="scientific">Paraburkholderia solitsugae</name>
    <dbReference type="NCBI Taxonomy" id="2675748"/>
    <lineage>
        <taxon>Bacteria</taxon>
        <taxon>Pseudomonadati</taxon>
        <taxon>Pseudomonadota</taxon>
        <taxon>Betaproteobacteria</taxon>
        <taxon>Burkholderiales</taxon>
        <taxon>Burkholderiaceae</taxon>
        <taxon>Paraburkholderia</taxon>
    </lineage>
</organism>